<dbReference type="Gene3D" id="2.40.110.10">
    <property type="entry name" value="Butyryl-CoA Dehydrogenase, subunit A, domain 2"/>
    <property type="match status" value="1"/>
</dbReference>
<comment type="cofactor">
    <cofactor evidence="1">
        <name>FAD</name>
        <dbReference type="ChEBI" id="CHEBI:57692"/>
    </cofactor>
</comment>
<keyword evidence="4" id="KW-0274">FAD</keyword>
<dbReference type="InterPro" id="IPR009100">
    <property type="entry name" value="AcylCoA_DH/oxidase_NM_dom_sf"/>
</dbReference>
<dbReference type="SUPFAM" id="SSF56645">
    <property type="entry name" value="Acyl-CoA dehydrogenase NM domain-like"/>
    <property type="match status" value="1"/>
</dbReference>
<sequence length="400" mass="42043">MTMQQRATSPGPEAAAADLRSRADAVAAIAARHAAAVDRDGRFPAEAVEAMRAQRLLGAAIPPDLGGEGSSIRALADVCYALGRACASAAMIFAMHQTKVACLVRHGRGEPWRESVMRRIASEQWLMASSTTEGNNGGNVRVSTAAIEPEGDGIRLDRAATVISYGAEADGVVTVARRTPDSAPSDQVLCVFLKADYSLEHLSGWQTLGMRGTCSSGFRLLARGRPEQVLAARYADIHGQTMTPVSHILWSSVWSGIAACTLDKAQAFTRTAMRGAGGAAPPGALHYARAVSSLKQARALIGQALDRFDAATGDPAALSALDFQTAITMLKVEVSELAVATAMSALRANGLAGYREDGPFSIGRHLRDLLSAPLMIHNDRILANLATATLMAPVADSLND</sequence>
<dbReference type="InterPro" id="IPR046373">
    <property type="entry name" value="Acyl-CoA_Oxase/DH_mid-dom_sf"/>
</dbReference>
<feature type="domain" description="Acyl-CoA dehydrogenase/oxidase C-terminal" evidence="5">
    <location>
        <begin position="254"/>
        <end position="372"/>
    </location>
</feature>
<dbReference type="InterPro" id="IPR036250">
    <property type="entry name" value="AcylCo_DH-like_C"/>
</dbReference>
<reference evidence="7" key="2">
    <citation type="submission" date="2021-08" db="EMBL/GenBank/DDBJ databases">
        <authorList>
            <person name="Tani A."/>
            <person name="Ola A."/>
            <person name="Ogura Y."/>
            <person name="Katsura K."/>
            <person name="Hayashi T."/>
        </authorList>
    </citation>
    <scope>NUCLEOTIDE SEQUENCE</scope>
    <source>
        <strain evidence="7">NBRC 15689</strain>
    </source>
</reference>
<gene>
    <name evidence="7" type="ORF">LKMONMHP_2578</name>
</gene>
<dbReference type="RefSeq" id="WP_373325000.1">
    <property type="nucleotide sequence ID" value="NZ_BPQV01000007.1"/>
</dbReference>
<dbReference type="Gene3D" id="1.20.140.10">
    <property type="entry name" value="Butyryl-CoA Dehydrogenase, subunit A, domain 3"/>
    <property type="match status" value="1"/>
</dbReference>
<name>A0ABQ4T7R5_METOR</name>
<organism evidence="7 8">
    <name type="scientific">Methylobacterium organophilum</name>
    <dbReference type="NCBI Taxonomy" id="410"/>
    <lineage>
        <taxon>Bacteria</taxon>
        <taxon>Pseudomonadati</taxon>
        <taxon>Pseudomonadota</taxon>
        <taxon>Alphaproteobacteria</taxon>
        <taxon>Hyphomicrobiales</taxon>
        <taxon>Methylobacteriaceae</taxon>
        <taxon>Methylobacterium</taxon>
    </lineage>
</organism>
<dbReference type="InterPro" id="IPR013786">
    <property type="entry name" value="AcylCoA_DH/ox_N"/>
</dbReference>
<dbReference type="Proteomes" id="UP001055156">
    <property type="component" value="Unassembled WGS sequence"/>
</dbReference>
<dbReference type="EMBL" id="BPQV01000007">
    <property type="protein sequence ID" value="GJE27717.1"/>
    <property type="molecule type" value="Genomic_DNA"/>
</dbReference>
<evidence type="ECO:0000256" key="1">
    <source>
        <dbReference type="ARBA" id="ARBA00001974"/>
    </source>
</evidence>
<comment type="caution">
    <text evidence="7">The sequence shown here is derived from an EMBL/GenBank/DDBJ whole genome shotgun (WGS) entry which is preliminary data.</text>
</comment>
<protein>
    <submittedName>
        <fullName evidence="7">Acyl-CoA dehydrogenase fadE25</fullName>
    </submittedName>
</protein>
<proteinExistence type="inferred from homology"/>
<accession>A0ABQ4T7R5</accession>
<evidence type="ECO:0000259" key="5">
    <source>
        <dbReference type="Pfam" id="PF00441"/>
    </source>
</evidence>
<dbReference type="SUPFAM" id="SSF47203">
    <property type="entry name" value="Acyl-CoA dehydrogenase C-terminal domain-like"/>
    <property type="match status" value="1"/>
</dbReference>
<dbReference type="PANTHER" id="PTHR43884:SF12">
    <property type="entry name" value="ISOVALERYL-COA DEHYDROGENASE, MITOCHONDRIAL-RELATED"/>
    <property type="match status" value="1"/>
</dbReference>
<dbReference type="Gene3D" id="1.10.540.10">
    <property type="entry name" value="Acyl-CoA dehydrogenase/oxidase, N-terminal domain"/>
    <property type="match status" value="1"/>
</dbReference>
<evidence type="ECO:0000259" key="6">
    <source>
        <dbReference type="Pfam" id="PF02771"/>
    </source>
</evidence>
<keyword evidence="3" id="KW-0285">Flavoprotein</keyword>
<feature type="domain" description="Acyl-CoA dehydrogenase/oxidase N-terminal" evidence="6">
    <location>
        <begin position="27"/>
        <end position="110"/>
    </location>
</feature>
<dbReference type="Pfam" id="PF02771">
    <property type="entry name" value="Acyl-CoA_dh_N"/>
    <property type="match status" value="1"/>
</dbReference>
<evidence type="ECO:0000313" key="7">
    <source>
        <dbReference type="EMBL" id="GJE27717.1"/>
    </source>
</evidence>
<evidence type="ECO:0000256" key="2">
    <source>
        <dbReference type="ARBA" id="ARBA00009347"/>
    </source>
</evidence>
<keyword evidence="8" id="KW-1185">Reference proteome</keyword>
<comment type="similarity">
    <text evidence="2">Belongs to the acyl-CoA dehydrogenase family.</text>
</comment>
<dbReference type="InterPro" id="IPR037069">
    <property type="entry name" value="AcylCoA_DH/ox_N_sf"/>
</dbReference>
<dbReference type="PIRSF" id="PIRSF016578">
    <property type="entry name" value="HsaA"/>
    <property type="match status" value="1"/>
</dbReference>
<evidence type="ECO:0000256" key="4">
    <source>
        <dbReference type="ARBA" id="ARBA00022827"/>
    </source>
</evidence>
<dbReference type="PANTHER" id="PTHR43884">
    <property type="entry name" value="ACYL-COA DEHYDROGENASE"/>
    <property type="match status" value="1"/>
</dbReference>
<evidence type="ECO:0000313" key="8">
    <source>
        <dbReference type="Proteomes" id="UP001055156"/>
    </source>
</evidence>
<dbReference type="InterPro" id="IPR009075">
    <property type="entry name" value="AcylCo_DH/oxidase_C"/>
</dbReference>
<reference evidence="7" key="1">
    <citation type="journal article" date="2021" name="Front. Microbiol.">
        <title>Comprehensive Comparative Genomics and Phenotyping of Methylobacterium Species.</title>
        <authorList>
            <person name="Alessa O."/>
            <person name="Ogura Y."/>
            <person name="Fujitani Y."/>
            <person name="Takami H."/>
            <person name="Hayashi T."/>
            <person name="Sahin N."/>
            <person name="Tani A."/>
        </authorList>
    </citation>
    <scope>NUCLEOTIDE SEQUENCE</scope>
    <source>
        <strain evidence="7">NBRC 15689</strain>
    </source>
</reference>
<dbReference type="Pfam" id="PF00441">
    <property type="entry name" value="Acyl-CoA_dh_1"/>
    <property type="match status" value="1"/>
</dbReference>
<evidence type="ECO:0000256" key="3">
    <source>
        <dbReference type="ARBA" id="ARBA00022630"/>
    </source>
</evidence>